<comment type="catalytic activity">
    <reaction evidence="7">
        <text>4-imidazolone-5-propanoate + H2O = N-formimidoyl-L-glutamate</text>
        <dbReference type="Rhea" id="RHEA:23660"/>
        <dbReference type="ChEBI" id="CHEBI:15377"/>
        <dbReference type="ChEBI" id="CHEBI:58928"/>
        <dbReference type="ChEBI" id="CHEBI:77893"/>
        <dbReference type="EC" id="3.5.2.7"/>
    </reaction>
</comment>
<comment type="pathway">
    <text evidence="7">Amino-acid degradation; L-histidine degradation into L-glutamate; N-formimidoyl-L-glutamate from L-histidine: step 3/3.</text>
</comment>
<dbReference type="Gene3D" id="3.20.20.140">
    <property type="entry name" value="Metal-dependent hydrolases"/>
    <property type="match status" value="1"/>
</dbReference>
<dbReference type="RefSeq" id="WP_153517045.1">
    <property type="nucleotide sequence ID" value="NZ_WPHN01000016.1"/>
</dbReference>
<keyword evidence="5 7" id="KW-0862">Zinc</keyword>
<dbReference type="InterPro" id="IPR006680">
    <property type="entry name" value="Amidohydro-rel"/>
</dbReference>
<dbReference type="GO" id="GO:0008270">
    <property type="term" value="F:zinc ion binding"/>
    <property type="evidence" value="ECO:0007669"/>
    <property type="project" value="UniProtKB-UniRule"/>
</dbReference>
<keyword evidence="7" id="KW-0963">Cytoplasm</keyword>
<feature type="binding site" evidence="7">
    <location>
        <position position="329"/>
    </location>
    <ligand>
        <name>Zn(2+)</name>
        <dbReference type="ChEBI" id="CHEBI:29105"/>
    </ligand>
</feature>
<feature type="binding site" evidence="7">
    <location>
        <position position="84"/>
    </location>
    <ligand>
        <name>Zn(2+)</name>
        <dbReference type="ChEBI" id="CHEBI:29105"/>
    </ligand>
</feature>
<feature type="binding site" evidence="7">
    <location>
        <position position="84"/>
    </location>
    <ligand>
        <name>Fe(3+)</name>
        <dbReference type="ChEBI" id="CHEBI:29034"/>
    </ligand>
</feature>
<evidence type="ECO:0000256" key="5">
    <source>
        <dbReference type="ARBA" id="ARBA00022833"/>
    </source>
</evidence>
<geneLocation type="plasmid" evidence="9">
    <name>unnamed1</name>
</geneLocation>
<feature type="binding site" evidence="7">
    <location>
        <position position="156"/>
    </location>
    <ligand>
        <name>4-imidazolone-5-propanoate</name>
        <dbReference type="ChEBI" id="CHEBI:77893"/>
    </ligand>
</feature>
<dbReference type="NCBIfam" id="TIGR01224">
    <property type="entry name" value="hutI"/>
    <property type="match status" value="1"/>
</dbReference>
<dbReference type="EC" id="3.5.2.7" evidence="1 7"/>
<dbReference type="PANTHER" id="PTHR42752:SF1">
    <property type="entry name" value="IMIDAZOLONEPROPIONASE-RELATED"/>
    <property type="match status" value="1"/>
</dbReference>
<protein>
    <recommendedName>
        <fullName evidence="1 7">Imidazolonepropionase</fullName>
        <ecNumber evidence="1 7">3.5.2.7</ecNumber>
    </recommendedName>
    <alternativeName>
        <fullName evidence="7">Imidazolone-5-propionate hydrolase</fullName>
    </alternativeName>
</protein>
<dbReference type="InterPro" id="IPR011059">
    <property type="entry name" value="Metal-dep_hydrolase_composite"/>
</dbReference>
<name>A0AAE2R763_AGRVI</name>
<keyword evidence="4 7" id="KW-0369">Histidine metabolism</keyword>
<dbReference type="AlphaFoldDB" id="A0AAE2R763"/>
<keyword evidence="2 7" id="KW-0479">Metal-binding</keyword>
<dbReference type="Pfam" id="PF01979">
    <property type="entry name" value="Amidohydro_1"/>
    <property type="match status" value="1"/>
</dbReference>
<keyword evidence="6 7" id="KW-0408">Iron</keyword>
<evidence type="ECO:0000313" key="9">
    <source>
        <dbReference type="EMBL" id="MBF2712686.1"/>
    </source>
</evidence>
<feature type="binding site" evidence="7">
    <location>
        <position position="93"/>
    </location>
    <ligand>
        <name>4-imidazolone-5-propanoate</name>
        <dbReference type="ChEBI" id="CHEBI:77893"/>
    </ligand>
</feature>
<dbReference type="Proteomes" id="UP000655037">
    <property type="component" value="Unassembled WGS sequence"/>
</dbReference>
<comment type="similarity">
    <text evidence="7">Belongs to the metallo-dependent hydrolases superfamily. HutI family.</text>
</comment>
<evidence type="ECO:0000256" key="7">
    <source>
        <dbReference type="HAMAP-Rule" id="MF_00372"/>
    </source>
</evidence>
<feature type="binding site" evidence="7">
    <location>
        <position position="156"/>
    </location>
    <ligand>
        <name>N-formimidoyl-L-glutamate</name>
        <dbReference type="ChEBI" id="CHEBI:58928"/>
    </ligand>
</feature>
<evidence type="ECO:0000256" key="4">
    <source>
        <dbReference type="ARBA" id="ARBA00022808"/>
    </source>
</evidence>
<evidence type="ECO:0000313" key="10">
    <source>
        <dbReference type="Proteomes" id="UP000655037"/>
    </source>
</evidence>
<dbReference type="InterPro" id="IPR005920">
    <property type="entry name" value="HutI"/>
</dbReference>
<dbReference type="InterPro" id="IPR032466">
    <property type="entry name" value="Metal_Hydrolase"/>
</dbReference>
<comment type="cofactor">
    <cofactor evidence="7">
        <name>Zn(2+)</name>
        <dbReference type="ChEBI" id="CHEBI:29105"/>
    </cofactor>
    <cofactor evidence="7">
        <name>Fe(3+)</name>
        <dbReference type="ChEBI" id="CHEBI:29034"/>
    </cofactor>
    <text evidence="7">Binds 1 zinc or iron ion per subunit.</text>
</comment>
<organism evidence="9 10">
    <name type="scientific">Agrobacterium vitis</name>
    <name type="common">Rhizobium vitis</name>
    <dbReference type="NCBI Taxonomy" id="373"/>
    <lineage>
        <taxon>Bacteria</taxon>
        <taxon>Pseudomonadati</taxon>
        <taxon>Pseudomonadota</taxon>
        <taxon>Alphaproteobacteria</taxon>
        <taxon>Hyphomicrobiales</taxon>
        <taxon>Rhizobiaceae</taxon>
        <taxon>Rhizobium/Agrobacterium group</taxon>
        <taxon>Agrobacterium</taxon>
    </lineage>
</organism>
<dbReference type="GO" id="GO:0005506">
    <property type="term" value="F:iron ion binding"/>
    <property type="evidence" value="ECO:0007669"/>
    <property type="project" value="UniProtKB-UniRule"/>
</dbReference>
<sequence length="419" mass="44116">MGIEVSEAKPTSDEEVVIWRNARLATVAEGTDGLGIIDGGVVIVKGEQISYVGTDNDLPASLTKGAIEVDLGGRWVTPALIDCHTHLVFGGDRALEFEMRLSGATYEEIARAGGGIVSSVKATNALSEDELVLQALPRLDALLSEGVGTVEVKSGYGLNVGTELKMLRAARRLAALRPVRIVTSYLAAHATPEAYRGNNGGYIEDVVIPGLEAARREGLVDAVDGFCEGIAFSPDEISRVFDAAERHGLPIKLHAEQLSNLGGAKLAASRGALSADHLEYLDEHGARALAASGTVAVLLPGAFYTLREKQLPPVQALRDAGASIAIATDCNPGTSPLTSMLLAMNMSATLFGLSVDECVAGATREAARALGLVTTTGTLEVGKSADFAVWNIGRPAELVYRIGFNPLHARIFKGRRLRP</sequence>
<dbReference type="PANTHER" id="PTHR42752">
    <property type="entry name" value="IMIDAZOLONEPROPIONASE"/>
    <property type="match status" value="1"/>
</dbReference>
<comment type="caution">
    <text evidence="9">The sequence shown here is derived from an EMBL/GenBank/DDBJ whole genome shotgun (WGS) entry which is preliminary data.</text>
</comment>
<feature type="binding site" evidence="7">
    <location>
        <position position="331"/>
    </location>
    <ligand>
        <name>N-formimidoyl-L-glutamate</name>
        <dbReference type="ChEBI" id="CHEBI:58928"/>
    </ligand>
</feature>
<feature type="binding site" evidence="7">
    <location>
        <position position="329"/>
    </location>
    <ligand>
        <name>Fe(3+)</name>
        <dbReference type="ChEBI" id="CHEBI:29034"/>
    </ligand>
</feature>
<comment type="function">
    <text evidence="7">Catalyzes the hydrolytic cleavage of the carbon-nitrogen bond in imidazolone-5-propanoate to yield N-formimidoyl-L-glutamate. It is the third step in the universal histidine degradation pathway.</text>
</comment>
<feature type="binding site" evidence="7">
    <location>
        <position position="254"/>
    </location>
    <ligand>
        <name>Fe(3+)</name>
        <dbReference type="ChEBI" id="CHEBI:29034"/>
    </ligand>
</feature>
<dbReference type="HAMAP" id="MF_00372">
    <property type="entry name" value="HutI"/>
    <property type="match status" value="1"/>
</dbReference>
<comment type="subcellular location">
    <subcellularLocation>
        <location evidence="7">Cytoplasm</location>
    </subcellularLocation>
</comment>
<dbReference type="GO" id="GO:0050480">
    <property type="term" value="F:imidazolonepropionase activity"/>
    <property type="evidence" value="ECO:0007669"/>
    <property type="project" value="UniProtKB-UniRule"/>
</dbReference>
<evidence type="ECO:0000256" key="1">
    <source>
        <dbReference type="ARBA" id="ARBA00012864"/>
    </source>
</evidence>
<reference evidence="9" key="1">
    <citation type="submission" date="2020-11" db="EMBL/GenBank/DDBJ databases">
        <title>Agrobacterium vitis strain K377 genome.</title>
        <authorList>
            <person name="Xi H."/>
        </authorList>
    </citation>
    <scope>NUCLEOTIDE SEQUENCE</scope>
    <source>
        <strain evidence="9">K377</strain>
        <plasmid evidence="9">unnamed1</plasmid>
    </source>
</reference>
<feature type="binding site" evidence="7">
    <location>
        <position position="254"/>
    </location>
    <ligand>
        <name>Zn(2+)</name>
        <dbReference type="ChEBI" id="CHEBI:29105"/>
    </ligand>
</feature>
<dbReference type="Gene3D" id="2.30.40.10">
    <property type="entry name" value="Urease, subunit C, domain 1"/>
    <property type="match status" value="1"/>
</dbReference>
<evidence type="ECO:0000259" key="8">
    <source>
        <dbReference type="Pfam" id="PF01979"/>
    </source>
</evidence>
<feature type="binding site" evidence="7">
    <location>
        <position position="334"/>
    </location>
    <ligand>
        <name>4-imidazolone-5-propanoate</name>
        <dbReference type="ChEBI" id="CHEBI:77893"/>
    </ligand>
</feature>
<evidence type="ECO:0000256" key="2">
    <source>
        <dbReference type="ARBA" id="ARBA00022723"/>
    </source>
</evidence>
<keyword evidence="3 7" id="KW-0378">Hydrolase</keyword>
<accession>A0AAE2R763</accession>
<feature type="binding site" evidence="7">
    <location>
        <position position="333"/>
    </location>
    <ligand>
        <name>N-formimidoyl-L-glutamate</name>
        <dbReference type="ChEBI" id="CHEBI:58928"/>
    </ligand>
</feature>
<dbReference type="GO" id="GO:0005737">
    <property type="term" value="C:cytoplasm"/>
    <property type="evidence" value="ECO:0007669"/>
    <property type="project" value="UniProtKB-SubCell"/>
</dbReference>
<gene>
    <name evidence="7" type="primary">hutI</name>
    <name evidence="9" type="ORF">IEI95_000195</name>
</gene>
<feature type="binding site" evidence="7">
    <location>
        <position position="86"/>
    </location>
    <ligand>
        <name>Zn(2+)</name>
        <dbReference type="ChEBI" id="CHEBI:29105"/>
    </ligand>
</feature>
<evidence type="ECO:0000256" key="6">
    <source>
        <dbReference type="ARBA" id="ARBA00023004"/>
    </source>
</evidence>
<dbReference type="GO" id="GO:0019556">
    <property type="term" value="P:L-histidine catabolic process to glutamate and formamide"/>
    <property type="evidence" value="ECO:0007669"/>
    <property type="project" value="UniProtKB-UniRule"/>
</dbReference>
<dbReference type="CDD" id="cd01296">
    <property type="entry name" value="Imidazolone-5PH"/>
    <property type="match status" value="1"/>
</dbReference>
<dbReference type="FunFam" id="3.20.20.140:FF:000007">
    <property type="entry name" value="Imidazolonepropionase"/>
    <property type="match status" value="1"/>
</dbReference>
<evidence type="ECO:0000256" key="3">
    <source>
        <dbReference type="ARBA" id="ARBA00022801"/>
    </source>
</evidence>
<feature type="binding site" evidence="7">
    <location>
        <position position="257"/>
    </location>
    <ligand>
        <name>4-imidazolone-5-propanoate</name>
        <dbReference type="ChEBI" id="CHEBI:77893"/>
    </ligand>
</feature>
<feature type="binding site" evidence="7">
    <location>
        <position position="86"/>
    </location>
    <ligand>
        <name>Fe(3+)</name>
        <dbReference type="ChEBI" id="CHEBI:29034"/>
    </ligand>
</feature>
<keyword evidence="9" id="KW-0614">Plasmid</keyword>
<dbReference type="SUPFAM" id="SSF51338">
    <property type="entry name" value="Composite domain of metallo-dependent hydrolases"/>
    <property type="match status" value="1"/>
</dbReference>
<feature type="domain" description="Amidohydrolase-related" evidence="8">
    <location>
        <begin position="75"/>
        <end position="391"/>
    </location>
</feature>
<proteinExistence type="inferred from homology"/>
<feature type="binding site" evidence="7">
    <location>
        <position position="189"/>
    </location>
    <ligand>
        <name>4-imidazolone-5-propanoate</name>
        <dbReference type="ChEBI" id="CHEBI:77893"/>
    </ligand>
</feature>
<dbReference type="SUPFAM" id="SSF51556">
    <property type="entry name" value="Metallo-dependent hydrolases"/>
    <property type="match status" value="1"/>
</dbReference>
<dbReference type="EMBL" id="JACXXJ020000001">
    <property type="protein sequence ID" value="MBF2712686.1"/>
    <property type="molecule type" value="Genomic_DNA"/>
</dbReference>